<gene>
    <name evidence="2" type="ORF">DCAF_LOCUS20701</name>
</gene>
<reference evidence="2 3" key="1">
    <citation type="submission" date="2024-01" db="EMBL/GenBank/DDBJ databases">
        <authorList>
            <person name="Waweru B."/>
        </authorList>
    </citation>
    <scope>NUCLEOTIDE SEQUENCE [LARGE SCALE GENOMIC DNA]</scope>
</reference>
<proteinExistence type="predicted"/>
<evidence type="ECO:0000313" key="2">
    <source>
        <dbReference type="EMBL" id="CAK7348009.1"/>
    </source>
</evidence>
<dbReference type="EMBL" id="CAWUPB010001173">
    <property type="protein sequence ID" value="CAK7348009.1"/>
    <property type="molecule type" value="Genomic_DNA"/>
</dbReference>
<feature type="compositionally biased region" description="Basic and acidic residues" evidence="1">
    <location>
        <begin position="75"/>
        <end position="88"/>
    </location>
</feature>
<dbReference type="Proteomes" id="UP001314170">
    <property type="component" value="Unassembled WGS sequence"/>
</dbReference>
<comment type="caution">
    <text evidence="2">The sequence shown here is derived from an EMBL/GenBank/DDBJ whole genome shotgun (WGS) entry which is preliminary data.</text>
</comment>
<dbReference type="AlphaFoldDB" id="A0AAV1S964"/>
<organism evidence="2 3">
    <name type="scientific">Dovyalis caffra</name>
    <dbReference type="NCBI Taxonomy" id="77055"/>
    <lineage>
        <taxon>Eukaryota</taxon>
        <taxon>Viridiplantae</taxon>
        <taxon>Streptophyta</taxon>
        <taxon>Embryophyta</taxon>
        <taxon>Tracheophyta</taxon>
        <taxon>Spermatophyta</taxon>
        <taxon>Magnoliopsida</taxon>
        <taxon>eudicotyledons</taxon>
        <taxon>Gunneridae</taxon>
        <taxon>Pentapetalae</taxon>
        <taxon>rosids</taxon>
        <taxon>fabids</taxon>
        <taxon>Malpighiales</taxon>
        <taxon>Salicaceae</taxon>
        <taxon>Flacourtieae</taxon>
        <taxon>Dovyalis</taxon>
    </lineage>
</organism>
<sequence length="107" mass="11947">MRLVLCDPDAIVIPQALKGRTEVLKHGKCTVLRASSRKVSSFVSMWNNNREQARRTGILLCHFKQSNQICSEDRCENEGTSGDEKNLGDKIGGIGKKYLGNKIENLQ</sequence>
<accession>A0AAV1S964</accession>
<protein>
    <submittedName>
        <fullName evidence="2">Uncharacterized protein</fullName>
    </submittedName>
</protein>
<name>A0AAV1S964_9ROSI</name>
<evidence type="ECO:0000313" key="3">
    <source>
        <dbReference type="Proteomes" id="UP001314170"/>
    </source>
</evidence>
<feature type="region of interest" description="Disordered" evidence="1">
    <location>
        <begin position="75"/>
        <end position="94"/>
    </location>
</feature>
<evidence type="ECO:0000256" key="1">
    <source>
        <dbReference type="SAM" id="MobiDB-lite"/>
    </source>
</evidence>
<keyword evidence="3" id="KW-1185">Reference proteome</keyword>